<dbReference type="InterPro" id="IPR007278">
    <property type="entry name" value="DUF397"/>
</dbReference>
<proteinExistence type="predicted"/>
<evidence type="ECO:0000313" key="2">
    <source>
        <dbReference type="EMBL" id="SFQ40682.1"/>
    </source>
</evidence>
<gene>
    <name evidence="2" type="ORF">SAMN05421810_1079</name>
</gene>
<organism evidence="2 3">
    <name type="scientific">Amycolatopsis arida</name>
    <dbReference type="NCBI Taxonomy" id="587909"/>
    <lineage>
        <taxon>Bacteria</taxon>
        <taxon>Bacillati</taxon>
        <taxon>Actinomycetota</taxon>
        <taxon>Actinomycetes</taxon>
        <taxon>Pseudonocardiales</taxon>
        <taxon>Pseudonocardiaceae</taxon>
        <taxon>Amycolatopsis</taxon>
    </lineage>
</organism>
<keyword evidence="3" id="KW-1185">Reference proteome</keyword>
<dbReference type="Pfam" id="PF04149">
    <property type="entry name" value="DUF397"/>
    <property type="match status" value="1"/>
</dbReference>
<accession>A0A1I5Y8W2</accession>
<dbReference type="Proteomes" id="UP000198727">
    <property type="component" value="Unassembled WGS sequence"/>
</dbReference>
<reference evidence="3" key="1">
    <citation type="submission" date="2016-10" db="EMBL/GenBank/DDBJ databases">
        <authorList>
            <person name="Varghese N."/>
            <person name="Submissions S."/>
        </authorList>
    </citation>
    <scope>NUCLEOTIDE SEQUENCE [LARGE SCALE GENOMIC DNA]</scope>
    <source>
        <strain evidence="3">CGMCC 4.5579</strain>
    </source>
</reference>
<evidence type="ECO:0000259" key="1">
    <source>
        <dbReference type="Pfam" id="PF04149"/>
    </source>
</evidence>
<dbReference type="AlphaFoldDB" id="A0A1I5Y8W2"/>
<protein>
    <recommendedName>
        <fullName evidence="1">DUF397 domain-containing protein</fullName>
    </recommendedName>
</protein>
<dbReference type="EMBL" id="FOWW01000007">
    <property type="protein sequence ID" value="SFQ40682.1"/>
    <property type="molecule type" value="Genomic_DNA"/>
</dbReference>
<evidence type="ECO:0000313" key="3">
    <source>
        <dbReference type="Proteomes" id="UP000198727"/>
    </source>
</evidence>
<name>A0A1I5Y8W2_9PSEU</name>
<feature type="domain" description="DUF397" evidence="1">
    <location>
        <begin position="6"/>
        <end position="57"/>
    </location>
</feature>
<sequence>MTPAPAWRKSSHSSQDWECVEVSFASAEVAVRDSKAPASGTLRLTPAAWRTFLTTARRPG</sequence>
<dbReference type="STRING" id="587909.SAMN05421810_1079"/>
<dbReference type="RefSeq" id="WP_092532255.1">
    <property type="nucleotide sequence ID" value="NZ_FOWW01000007.1"/>
</dbReference>